<reference evidence="1 2" key="1">
    <citation type="submission" date="2019-11" db="EMBL/GenBank/DDBJ databases">
        <authorList>
            <person name="Zheng R.K."/>
            <person name="Sun C.M."/>
        </authorList>
    </citation>
    <scope>NUCLEOTIDE SEQUENCE [LARGE SCALE GENOMIC DNA]</scope>
    <source>
        <strain evidence="1 2">WC007</strain>
    </source>
</reference>
<sequence length="240" mass="27195">MRIIKMKVTGLLFLLLITLFFSACRQTTPKPEPVKAPEQIISLETAREMYNTYSERRVPIIRAYEKEQNSNDEEFNPTRSGWYDFRTIKQYIAFIEQEAEAAGVEISGLQFYFANYPDRTKFEDGTPVTYPRKNSFFIVPTLKVEGKDYGFYTAESEDGERQAVLINERAKIVTDKLQKFDKHNESGSIANKTGQANSIFSYVGFSSGSGFSAANASPGQRSLILNESNLVPPPNQTDFD</sequence>
<dbReference type="AlphaFoldDB" id="A0A6I6K354"/>
<accession>A0A6I6K354</accession>
<evidence type="ECO:0000313" key="1">
    <source>
        <dbReference type="EMBL" id="QGY44364.1"/>
    </source>
</evidence>
<gene>
    <name evidence="1" type="ORF">GM418_12065</name>
</gene>
<dbReference type="RefSeq" id="WP_158866427.1">
    <property type="nucleotide sequence ID" value="NZ_CP046401.1"/>
</dbReference>
<evidence type="ECO:0000313" key="2">
    <source>
        <dbReference type="Proteomes" id="UP000428260"/>
    </source>
</evidence>
<dbReference type="KEGG" id="mcos:GM418_12065"/>
<name>A0A6I6K354_9BACT</name>
<dbReference type="Proteomes" id="UP000428260">
    <property type="component" value="Chromosome"/>
</dbReference>
<proteinExistence type="predicted"/>
<dbReference type="PROSITE" id="PS51257">
    <property type="entry name" value="PROKAR_LIPOPROTEIN"/>
    <property type="match status" value="1"/>
</dbReference>
<dbReference type="EMBL" id="CP046401">
    <property type="protein sequence ID" value="QGY44364.1"/>
    <property type="molecule type" value="Genomic_DNA"/>
</dbReference>
<keyword evidence="2" id="KW-1185">Reference proteome</keyword>
<organism evidence="1 2">
    <name type="scientific">Maribellus comscasis</name>
    <dbReference type="NCBI Taxonomy" id="2681766"/>
    <lineage>
        <taxon>Bacteria</taxon>
        <taxon>Pseudomonadati</taxon>
        <taxon>Bacteroidota</taxon>
        <taxon>Bacteroidia</taxon>
        <taxon>Marinilabiliales</taxon>
        <taxon>Prolixibacteraceae</taxon>
        <taxon>Maribellus</taxon>
    </lineage>
</organism>
<protein>
    <submittedName>
        <fullName evidence="1">Uncharacterized protein</fullName>
    </submittedName>
</protein>